<feature type="compositionally biased region" description="Polar residues" evidence="8">
    <location>
        <begin position="38"/>
        <end position="47"/>
    </location>
</feature>
<evidence type="ECO:0000256" key="4">
    <source>
        <dbReference type="ARBA" id="ARBA00022884"/>
    </source>
</evidence>
<dbReference type="InterPro" id="IPR009018">
    <property type="entry name" value="Signal_recog_particle_SRP9/14"/>
</dbReference>
<dbReference type="SUPFAM" id="SSF54762">
    <property type="entry name" value="Signal recognition particle alu RNA binding heterodimer, SRP9/14"/>
    <property type="match status" value="1"/>
</dbReference>
<keyword evidence="6 7" id="KW-0687">Ribonucleoprotein</keyword>
<evidence type="ECO:0000256" key="8">
    <source>
        <dbReference type="SAM" id="MobiDB-lite"/>
    </source>
</evidence>
<accession>A0AA39WAY3</accession>
<dbReference type="AlphaFoldDB" id="A0AA39WAY3"/>
<dbReference type="InterPro" id="IPR003210">
    <property type="entry name" value="Signal_recog_particle_SRP14"/>
</dbReference>
<reference evidence="9" key="1">
    <citation type="submission" date="2023-06" db="EMBL/GenBank/DDBJ databases">
        <title>Genome-scale phylogeny and comparative genomics of the fungal order Sordariales.</title>
        <authorList>
            <consortium name="Lawrence Berkeley National Laboratory"/>
            <person name="Hensen N."/>
            <person name="Bonometti L."/>
            <person name="Westerberg I."/>
            <person name="Brannstrom I.O."/>
            <person name="Guillou S."/>
            <person name="Cros-Aarteil S."/>
            <person name="Calhoun S."/>
            <person name="Haridas S."/>
            <person name="Kuo A."/>
            <person name="Mondo S."/>
            <person name="Pangilinan J."/>
            <person name="Riley R."/>
            <person name="Labutti K."/>
            <person name="Andreopoulos B."/>
            <person name="Lipzen A."/>
            <person name="Chen C."/>
            <person name="Yanf M."/>
            <person name="Daum C."/>
            <person name="Ng V."/>
            <person name="Clum A."/>
            <person name="Steindorff A."/>
            <person name="Ohm R."/>
            <person name="Martin F."/>
            <person name="Silar P."/>
            <person name="Natvig D."/>
            <person name="Lalanne C."/>
            <person name="Gautier V."/>
            <person name="Ament-Velasquez S.L."/>
            <person name="Kruys A."/>
            <person name="Hutchinson M.I."/>
            <person name="Powell A.J."/>
            <person name="Barry K."/>
            <person name="Miller A.N."/>
            <person name="Grigoriev I.V."/>
            <person name="Debuchy R."/>
            <person name="Gladieux P."/>
            <person name="Thoren M.H."/>
            <person name="Johannesson H."/>
        </authorList>
    </citation>
    <scope>NUCLEOTIDE SEQUENCE</scope>
    <source>
        <strain evidence="9">CBS 606.72</strain>
    </source>
</reference>
<dbReference type="GO" id="GO:0006614">
    <property type="term" value="P:SRP-dependent cotranslational protein targeting to membrane"/>
    <property type="evidence" value="ECO:0007669"/>
    <property type="project" value="UniProtKB-UniRule"/>
</dbReference>
<comment type="similarity">
    <text evidence="2 7">Belongs to the SRP14 family.</text>
</comment>
<sequence>MGQLTNDEFFTKLSELFAARKGKSKGEILLLQKRFSHGTDTSPETTDSSLPPQLSQPLPILIRATNGKGKEDRKEKIKLSTLVQPGELDAFYGRYAEVCKTGMGLLKPRDRTRRKAKAKKKKAV</sequence>
<dbReference type="GO" id="GO:0008312">
    <property type="term" value="F:7S RNA binding"/>
    <property type="evidence" value="ECO:0007669"/>
    <property type="project" value="UniProtKB-UniRule"/>
</dbReference>
<evidence type="ECO:0000256" key="3">
    <source>
        <dbReference type="ARBA" id="ARBA00022490"/>
    </source>
</evidence>
<evidence type="ECO:0000256" key="6">
    <source>
        <dbReference type="ARBA" id="ARBA00023274"/>
    </source>
</evidence>
<dbReference type="EMBL" id="JAULSU010000007">
    <property type="protein sequence ID" value="KAK0611143.1"/>
    <property type="molecule type" value="Genomic_DNA"/>
</dbReference>
<keyword evidence="10" id="KW-1185">Reference proteome</keyword>
<organism evidence="9 10">
    <name type="scientific">Immersiella caudata</name>
    <dbReference type="NCBI Taxonomy" id="314043"/>
    <lineage>
        <taxon>Eukaryota</taxon>
        <taxon>Fungi</taxon>
        <taxon>Dikarya</taxon>
        <taxon>Ascomycota</taxon>
        <taxon>Pezizomycotina</taxon>
        <taxon>Sordariomycetes</taxon>
        <taxon>Sordariomycetidae</taxon>
        <taxon>Sordariales</taxon>
        <taxon>Lasiosphaeriaceae</taxon>
        <taxon>Immersiella</taxon>
    </lineage>
</organism>
<evidence type="ECO:0000256" key="2">
    <source>
        <dbReference type="ARBA" id="ARBA00010349"/>
    </source>
</evidence>
<evidence type="ECO:0000256" key="7">
    <source>
        <dbReference type="RuleBase" id="RU368100"/>
    </source>
</evidence>
<feature type="region of interest" description="Disordered" evidence="8">
    <location>
        <begin position="34"/>
        <end position="55"/>
    </location>
</feature>
<comment type="function">
    <text evidence="7">Component of the signal recognition particle (SRP) complex, a ribonucleoprotein complex that mediates the cotranslational targeting of secretory and membrane proteins to the endoplasmic reticulum (ER).</text>
</comment>
<comment type="caution">
    <text evidence="9">The sequence shown here is derived from an EMBL/GenBank/DDBJ whole genome shotgun (WGS) entry which is preliminary data.</text>
</comment>
<evidence type="ECO:0000313" key="10">
    <source>
        <dbReference type="Proteomes" id="UP001175000"/>
    </source>
</evidence>
<dbReference type="PANTHER" id="PTHR12013">
    <property type="entry name" value="SIGNAL RECOGNITION PARTICLE 14 KD PROTEIN"/>
    <property type="match status" value="1"/>
</dbReference>
<evidence type="ECO:0000313" key="9">
    <source>
        <dbReference type="EMBL" id="KAK0611143.1"/>
    </source>
</evidence>
<dbReference type="GO" id="GO:0005786">
    <property type="term" value="C:signal recognition particle, endoplasmic reticulum targeting"/>
    <property type="evidence" value="ECO:0007669"/>
    <property type="project" value="UniProtKB-UniRule"/>
</dbReference>
<dbReference type="Pfam" id="PF02290">
    <property type="entry name" value="SRP14"/>
    <property type="match status" value="1"/>
</dbReference>
<dbReference type="Proteomes" id="UP001175000">
    <property type="component" value="Unassembled WGS sequence"/>
</dbReference>
<name>A0AA39WAY3_9PEZI</name>
<gene>
    <name evidence="9" type="ORF">B0T14DRAFT_529764</name>
</gene>
<keyword evidence="5 7" id="KW-0733">Signal recognition particle</keyword>
<keyword evidence="3 7" id="KW-0963">Cytoplasm</keyword>
<dbReference type="Gene3D" id="3.30.720.10">
    <property type="entry name" value="Signal recognition particle alu RNA binding heterodimer, srp9/1"/>
    <property type="match status" value="1"/>
</dbReference>
<comment type="subcellular location">
    <subcellularLocation>
        <location evidence="1 7">Cytoplasm</location>
    </subcellularLocation>
</comment>
<dbReference type="GO" id="GO:0030942">
    <property type="term" value="F:endoplasmic reticulum signal peptide binding"/>
    <property type="evidence" value="ECO:0007669"/>
    <property type="project" value="UniProtKB-UniRule"/>
</dbReference>
<comment type="subunit">
    <text evidence="7">Component of a fungal signal recognition particle (SRP) complex that consists of a 7SL RNA molecule (scR1) and at least six protein subunits: SRP72, SRP68, SRP54, SEC65, SRP21 and SRP14.</text>
</comment>
<evidence type="ECO:0000256" key="5">
    <source>
        <dbReference type="ARBA" id="ARBA00023135"/>
    </source>
</evidence>
<evidence type="ECO:0000256" key="1">
    <source>
        <dbReference type="ARBA" id="ARBA00004496"/>
    </source>
</evidence>
<protein>
    <recommendedName>
        <fullName evidence="7">Signal recognition particle subunit SRP14</fullName>
    </recommendedName>
    <alternativeName>
        <fullName evidence="7">Signal recognition particle 14 kDa protein</fullName>
    </alternativeName>
</protein>
<proteinExistence type="inferred from homology"/>
<keyword evidence="4 7" id="KW-0694">RNA-binding</keyword>